<dbReference type="STRING" id="1385510.GCA_000425205_02690"/>
<reference evidence="1 2" key="1">
    <citation type="submission" date="2013-08" db="EMBL/GenBank/DDBJ databases">
        <authorList>
            <person name="Huang J."/>
            <person name="Wang G."/>
        </authorList>
    </citation>
    <scope>NUCLEOTIDE SEQUENCE [LARGE SCALE GENOMIC DNA]</scope>
    <source>
        <strain evidence="1 2">JSM 076056</strain>
    </source>
</reference>
<evidence type="ECO:0000313" key="1">
    <source>
        <dbReference type="EMBL" id="KGX86552.1"/>
    </source>
</evidence>
<protein>
    <recommendedName>
        <fullName evidence="3">Glycine zipper domain-containing protein</fullName>
    </recommendedName>
</protein>
<comment type="caution">
    <text evidence="1">The sequence shown here is derived from an EMBL/GenBank/DDBJ whole genome shotgun (WGS) entry which is preliminary data.</text>
</comment>
<evidence type="ECO:0000313" key="2">
    <source>
        <dbReference type="Proteomes" id="UP000030528"/>
    </source>
</evidence>
<evidence type="ECO:0008006" key="3">
    <source>
        <dbReference type="Google" id="ProtNLM"/>
    </source>
</evidence>
<dbReference type="AlphaFoldDB" id="A0A0A5HSG8"/>
<dbReference type="EMBL" id="AVPE01000042">
    <property type="protein sequence ID" value="KGX86552.1"/>
    <property type="molecule type" value="Genomic_DNA"/>
</dbReference>
<name>A0A0A5HSG8_9BACI</name>
<sequence>YYVLFSCKTQYESKLASLTYKLLKTGEKIPFLKTYLKKYGNAPSGVLRELTNLNGRATRISFGKISESYSTVIAWDKNALKEYKLNPDLNKTAKQFTTVDGLKKIIKRLPYASIVFSATTNSNELFSEESKNRTVGEKVGRFAAGIGTDVGIAGMTTMGMMAGNAIPIPGVGAMIGGVAGATIGTALAIGLDDKIKNAGEEVGEFVENAGGTAVNFVEDTFEKTGKFISNFFN</sequence>
<feature type="non-terminal residue" evidence="1">
    <location>
        <position position="1"/>
    </location>
</feature>
<organism evidence="1 2">
    <name type="scientific">Pontibacillus halophilus JSM 076056 = DSM 19796</name>
    <dbReference type="NCBI Taxonomy" id="1385510"/>
    <lineage>
        <taxon>Bacteria</taxon>
        <taxon>Bacillati</taxon>
        <taxon>Bacillota</taxon>
        <taxon>Bacilli</taxon>
        <taxon>Bacillales</taxon>
        <taxon>Bacillaceae</taxon>
        <taxon>Pontibacillus</taxon>
    </lineage>
</organism>
<dbReference type="eggNOG" id="ENOG502ZFA3">
    <property type="taxonomic scope" value="Bacteria"/>
</dbReference>
<gene>
    <name evidence="1" type="ORF">N781_16135</name>
</gene>
<keyword evidence="2" id="KW-1185">Reference proteome</keyword>
<accession>A0A0A5HSG8</accession>
<proteinExistence type="predicted"/>
<dbReference type="Proteomes" id="UP000030528">
    <property type="component" value="Unassembled WGS sequence"/>
</dbReference>